<feature type="compositionally biased region" description="Basic and acidic residues" evidence="1">
    <location>
        <begin position="34"/>
        <end position="69"/>
    </location>
</feature>
<dbReference type="RefSeq" id="WP_069854260.1">
    <property type="nucleotide sequence ID" value="NZ_LNPX01000004.1"/>
</dbReference>
<dbReference type="EMBL" id="LNPX01000004">
    <property type="protein sequence ID" value="OEK58860.1"/>
    <property type="molecule type" value="Genomic_DNA"/>
</dbReference>
<feature type="compositionally biased region" description="Basic and acidic residues" evidence="1">
    <location>
        <begin position="329"/>
        <end position="339"/>
    </location>
</feature>
<sequence>MKNKKMMYALIAIVAVVALLVTITSLKGNEDDEPIHRPGDDKQANESSDKSKNASGKMEKDLDKYRDAKPVSNAKTNTDKANEQSLYLNADNKVLVQTDSNNAEEIKNSMMKWNSALEENVFLPAKENGRTDLLVQDDETKVPVNIYGGETLEDIVPDEYKERVVSTQDHRLMILDNMKQRYEEEFNYRVEDEINQKLGHAIGIEGDVKTIKNKLSSDSGREELKEEFGLIKEEALYNEGITNKDKETKEMDNPDNKTYATMTNYRENLANLPRLKDNNQELLSVIDSESDVLYGQEAVQQGQVINETLQSTLKDIQRGSSNSSNGGKYYDDSDLHDGTKTIAGSNSKMGDDKEFIKMNSNYHGGE</sequence>
<proteinExistence type="predicted"/>
<comment type="caution">
    <text evidence="2">The sequence shown here is derived from an EMBL/GenBank/DDBJ whole genome shotgun (WGS) entry which is preliminary data.</text>
</comment>
<name>A0AAP7IF99_9STAP</name>
<gene>
    <name evidence="2" type="ORF">ASS94_00635</name>
</gene>
<dbReference type="AlphaFoldDB" id="A0AAP7IF99"/>
<protein>
    <submittedName>
        <fullName evidence="2">Uncharacterized protein</fullName>
    </submittedName>
</protein>
<evidence type="ECO:0000256" key="1">
    <source>
        <dbReference type="SAM" id="MobiDB-lite"/>
    </source>
</evidence>
<dbReference type="Proteomes" id="UP000095464">
    <property type="component" value="Unassembled WGS sequence"/>
</dbReference>
<accession>A0AAP7IF99</accession>
<evidence type="ECO:0000313" key="3">
    <source>
        <dbReference type="Proteomes" id="UP000095464"/>
    </source>
</evidence>
<feature type="region of interest" description="Disordered" evidence="1">
    <location>
        <begin position="315"/>
        <end position="366"/>
    </location>
</feature>
<organism evidence="2 3">
    <name type="scientific">Staphylococcus equorum</name>
    <dbReference type="NCBI Taxonomy" id="246432"/>
    <lineage>
        <taxon>Bacteria</taxon>
        <taxon>Bacillati</taxon>
        <taxon>Bacillota</taxon>
        <taxon>Bacilli</taxon>
        <taxon>Bacillales</taxon>
        <taxon>Staphylococcaceae</taxon>
        <taxon>Staphylococcus</taxon>
    </lineage>
</organism>
<evidence type="ECO:0000313" key="2">
    <source>
        <dbReference type="EMBL" id="OEK58860.1"/>
    </source>
</evidence>
<feature type="region of interest" description="Disordered" evidence="1">
    <location>
        <begin position="29"/>
        <end position="84"/>
    </location>
</feature>
<reference evidence="3" key="1">
    <citation type="submission" date="2015-11" db="EMBL/GenBank/DDBJ databases">
        <title>Genomic diversity of Staphylococcus saprophyticus strains from urinary tract infections, animal surfaces, and fermented foods.</title>
        <authorList>
            <person name="Wolfe B.E."/>
        </authorList>
    </citation>
    <scope>NUCLEOTIDE SEQUENCE [LARGE SCALE GENOMIC DNA]</scope>
    <source>
        <strain evidence="3">738_7</strain>
    </source>
</reference>